<comment type="subcellular location">
    <subcellularLocation>
        <location evidence="5">Cytoplasm</location>
    </subcellularLocation>
</comment>
<feature type="domain" description="SAM-dependent methyltransferase TRM5/TYW2-type" evidence="6">
    <location>
        <begin position="24"/>
        <end position="276"/>
    </location>
</feature>
<organism evidence="7">
    <name type="scientific">Candidatus Methanogaster sp. ANME-2c ERB4</name>
    <dbReference type="NCBI Taxonomy" id="2759911"/>
    <lineage>
        <taxon>Archaea</taxon>
        <taxon>Methanobacteriati</taxon>
        <taxon>Methanobacteriota</taxon>
        <taxon>Stenosarchaea group</taxon>
        <taxon>Methanomicrobia</taxon>
        <taxon>Methanosarcinales</taxon>
        <taxon>ANME-2 cluster</taxon>
        <taxon>Candidatus Methanogasteraceae</taxon>
        <taxon>Candidatus Methanogaster</taxon>
    </lineage>
</organism>
<feature type="binding site" evidence="5">
    <location>
        <position position="105"/>
    </location>
    <ligand>
        <name>S-adenosyl-L-methionine</name>
        <dbReference type="ChEBI" id="CHEBI:59789"/>
    </ligand>
</feature>
<reference evidence="7" key="1">
    <citation type="submission" date="2020-06" db="EMBL/GenBank/DDBJ databases">
        <title>Unique genomic features of the anaerobic methanotrophic archaea.</title>
        <authorList>
            <person name="Chadwick G.L."/>
            <person name="Skennerton C.T."/>
            <person name="Laso-Perez R."/>
            <person name="Leu A.O."/>
            <person name="Speth D.R."/>
            <person name="Yu H."/>
            <person name="Morgan-Lang C."/>
            <person name="Hatzenpichler R."/>
            <person name="Goudeau D."/>
            <person name="Malmstrom R."/>
            <person name="Brazelton W.J."/>
            <person name="Woyke T."/>
            <person name="Hallam S.J."/>
            <person name="Tyson G.W."/>
            <person name="Wegener G."/>
            <person name="Boetius A."/>
            <person name="Orphan V."/>
        </authorList>
    </citation>
    <scope>NUCLEOTIDE SEQUENCE</scope>
</reference>
<protein>
    <recommendedName>
        <fullName evidence="5">tRNA(Phe) (4-demethylwyosine(37)-C(7)) aminocarboxypropyltransferase</fullName>
        <ecNumber evidence="5">2.5.1.114</ecNumber>
    </recommendedName>
    <alternativeName>
        <fullName evidence="5">tRNA wyosine derivatives biosynthesis protein Taw2</fullName>
    </alternativeName>
</protein>
<comment type="similarity">
    <text evidence="5">Belongs to the class I-like SAM-binding methyltransferase superfamily. TRM5/TYW2 family.</text>
</comment>
<evidence type="ECO:0000256" key="3">
    <source>
        <dbReference type="ARBA" id="ARBA00022691"/>
    </source>
</evidence>
<dbReference type="SUPFAM" id="SSF53335">
    <property type="entry name" value="S-adenosyl-L-methionine-dependent methyltransferases"/>
    <property type="match status" value="1"/>
</dbReference>
<name>A0A7G9YPH5_9EURY</name>
<comment type="catalytic activity">
    <reaction evidence="5">
        <text>4-demethylwyosine(37) in tRNA(Phe) + S-adenosyl-L-methionine = 4-demethyl-7-[(3S)-3-amino-3-carboxypropyl]wyosine(37) in tRNA(Phe) + S-methyl-5'-thioadenosine + H(+)</text>
        <dbReference type="Rhea" id="RHEA:36355"/>
        <dbReference type="Rhea" id="RHEA-COMP:10164"/>
        <dbReference type="Rhea" id="RHEA-COMP:10378"/>
        <dbReference type="ChEBI" id="CHEBI:15378"/>
        <dbReference type="ChEBI" id="CHEBI:17509"/>
        <dbReference type="ChEBI" id="CHEBI:59789"/>
        <dbReference type="ChEBI" id="CHEBI:64315"/>
        <dbReference type="ChEBI" id="CHEBI:73550"/>
        <dbReference type="EC" id="2.5.1.114"/>
    </reaction>
</comment>
<dbReference type="PANTHER" id="PTHR23245">
    <property type="entry name" value="TRNA METHYLTRANSFERASE"/>
    <property type="match status" value="1"/>
</dbReference>
<keyword evidence="2 5" id="KW-0808">Transferase</keyword>
<comment type="function">
    <text evidence="5">S-adenosyl-L-methionine-dependent transferase that acts as a component of the wyosine derivatives biosynthesis pathway. Catalyzes the transfer of the alpha-amino-alpha-carboxypropyl (acp) group from S-adenosyl-L-methionine to 4-demethylwyosine (imG-14), forming 7-aminocarboxypropyl-demethylwyosine (wybutosine-86) at position 37 of tRNA(Phe).</text>
</comment>
<dbReference type="PANTHER" id="PTHR23245:SF41">
    <property type="entry name" value="TRNA(PHE) (4-DEMETHYLWYOSINE(37)-C(7)) AMINOCARBOXYPROPYLTRANSFERASE"/>
    <property type="match status" value="1"/>
</dbReference>
<dbReference type="AlphaFoldDB" id="A0A7G9YPH5"/>
<comment type="caution">
    <text evidence="5">Lacks conserved residue(s) required for the propagation of feature annotation.</text>
</comment>
<keyword evidence="3 5" id="KW-0949">S-adenosyl-L-methionine</keyword>
<evidence type="ECO:0000313" key="7">
    <source>
        <dbReference type="EMBL" id="QNO49909.1"/>
    </source>
</evidence>
<evidence type="ECO:0000256" key="1">
    <source>
        <dbReference type="ARBA" id="ARBA00022603"/>
    </source>
</evidence>
<evidence type="ECO:0000259" key="6">
    <source>
        <dbReference type="PROSITE" id="PS51684"/>
    </source>
</evidence>
<dbReference type="Pfam" id="PF25133">
    <property type="entry name" value="TYW2_N_2"/>
    <property type="match status" value="1"/>
</dbReference>
<dbReference type="GO" id="GO:0030488">
    <property type="term" value="P:tRNA methylation"/>
    <property type="evidence" value="ECO:0007669"/>
    <property type="project" value="TreeGrafter"/>
</dbReference>
<feature type="binding site" evidence="5">
    <location>
        <position position="151"/>
    </location>
    <ligand>
        <name>S-adenosyl-L-methionine</name>
        <dbReference type="ChEBI" id="CHEBI:59789"/>
    </ligand>
</feature>
<dbReference type="EMBL" id="MT631399">
    <property type="protein sequence ID" value="QNO49909.1"/>
    <property type="molecule type" value="Genomic_DNA"/>
</dbReference>
<keyword evidence="1" id="KW-0489">Methyltransferase</keyword>
<dbReference type="CDD" id="cd02440">
    <property type="entry name" value="AdoMet_MTases"/>
    <property type="match status" value="1"/>
</dbReference>
<accession>A0A7G9YPH5</accession>
<gene>
    <name evidence="5" type="primary">taw2</name>
    <name evidence="7" type="ORF">GKKIKBAN_00023</name>
</gene>
<dbReference type="HAMAP" id="MF_01922">
    <property type="entry name" value="TYW2_archaea"/>
    <property type="match status" value="1"/>
</dbReference>
<dbReference type="InterPro" id="IPR056744">
    <property type="entry name" value="TRM5/TYW2-like_N"/>
</dbReference>
<dbReference type="GO" id="GO:0008175">
    <property type="term" value="F:tRNA methyltransferase activity"/>
    <property type="evidence" value="ECO:0007669"/>
    <property type="project" value="TreeGrafter"/>
</dbReference>
<proteinExistence type="inferred from homology"/>
<dbReference type="InterPro" id="IPR030382">
    <property type="entry name" value="MeTrfase_TRM5/TYW2"/>
</dbReference>
<feature type="binding site" evidence="5">
    <location>
        <position position="112"/>
    </location>
    <ligand>
        <name>S-adenosyl-L-methionine</name>
        <dbReference type="ChEBI" id="CHEBI:59789"/>
    </ligand>
</feature>
<dbReference type="Pfam" id="PF02475">
    <property type="entry name" value="TRM5-TYW2_MTfase"/>
    <property type="match status" value="1"/>
</dbReference>
<dbReference type="Gene3D" id="3.40.50.150">
    <property type="entry name" value="Vaccinia Virus protein VP39"/>
    <property type="match status" value="1"/>
</dbReference>
<evidence type="ECO:0000256" key="2">
    <source>
        <dbReference type="ARBA" id="ARBA00022679"/>
    </source>
</evidence>
<dbReference type="GO" id="GO:0005737">
    <property type="term" value="C:cytoplasm"/>
    <property type="evidence" value="ECO:0007669"/>
    <property type="project" value="UniProtKB-SubCell"/>
</dbReference>
<evidence type="ECO:0000256" key="5">
    <source>
        <dbReference type="HAMAP-Rule" id="MF_01922"/>
    </source>
</evidence>
<dbReference type="GO" id="GO:0102522">
    <property type="term" value="F:tRNA 4-demethylwyosine alpha-amino-alpha-carboxypropyltransferase activity"/>
    <property type="evidence" value="ECO:0007669"/>
    <property type="project" value="UniProtKB-EC"/>
</dbReference>
<dbReference type="InterPro" id="IPR030867">
    <property type="entry name" value="TYW2_archaea"/>
</dbReference>
<dbReference type="InterPro" id="IPR056743">
    <property type="entry name" value="TRM5-TYW2-like_MTfase"/>
</dbReference>
<dbReference type="PROSITE" id="PS51684">
    <property type="entry name" value="SAM_MT_TRM5_TYW2"/>
    <property type="match status" value="1"/>
</dbReference>
<evidence type="ECO:0000256" key="4">
    <source>
        <dbReference type="ARBA" id="ARBA00022694"/>
    </source>
</evidence>
<keyword evidence="4 5" id="KW-0819">tRNA processing</keyword>
<dbReference type="InterPro" id="IPR029063">
    <property type="entry name" value="SAM-dependent_MTases_sf"/>
</dbReference>
<keyword evidence="5" id="KW-0963">Cytoplasm</keyword>
<sequence length="276" mass="30639">MTSANLRDLVHLPPKEAELLPRGWQILGTVILVSIPDALRDRANAIGDALLAMYPRCSTVLRNRGVAGRFREPICDVIAGTGETETIHKENGCYFKLDAARIMFSQGNLVERMRMAQICEDQVVLDMFAGIGYFSIQIAVHSRPKKVIAIELNPTAYHYLTENIRINRVGDLFFPMHGDCTVEAPENVADRVIMGYLDSSHEQLVTGLLAARSGGILHYHEATPTALTYQRPIQRIKDAAQACGRSRRCSVEIIGCRIIKKYAPGVVHVVVDARVM</sequence>
<dbReference type="FunFam" id="3.40.50.150:FF:000131">
    <property type="entry name" value="tRNA wybutosine-synthesizing protein 2/3/4"/>
    <property type="match status" value="1"/>
</dbReference>
<dbReference type="EC" id="2.5.1.114" evidence="5"/>
<dbReference type="Gene3D" id="3.30.300.110">
    <property type="entry name" value="Met-10+ protein-like domains"/>
    <property type="match status" value="1"/>
</dbReference>